<organism evidence="2 3">
    <name type="scientific">Thermococcus aggregans</name>
    <dbReference type="NCBI Taxonomy" id="110163"/>
    <lineage>
        <taxon>Archaea</taxon>
        <taxon>Methanobacteriati</taxon>
        <taxon>Methanobacteriota</taxon>
        <taxon>Thermococci</taxon>
        <taxon>Thermococcales</taxon>
        <taxon>Thermococcaceae</taxon>
        <taxon>Thermococcus</taxon>
    </lineage>
</organism>
<gene>
    <name evidence="2" type="ORF">NF865_07635</name>
</gene>
<keyword evidence="3" id="KW-1185">Reference proteome</keyword>
<keyword evidence="1" id="KW-0472">Membrane</keyword>
<name>A0A9E7SNV6_THEAG</name>
<evidence type="ECO:0000256" key="1">
    <source>
        <dbReference type="SAM" id="Phobius"/>
    </source>
</evidence>
<feature type="transmembrane region" description="Helical" evidence="1">
    <location>
        <begin position="62"/>
        <end position="80"/>
    </location>
</feature>
<accession>A0A9E7SNV6</accession>
<evidence type="ECO:0000313" key="3">
    <source>
        <dbReference type="Proteomes" id="UP001055732"/>
    </source>
</evidence>
<dbReference type="AlphaFoldDB" id="A0A9E7SNV6"/>
<reference evidence="2" key="2">
    <citation type="submission" date="2022-06" db="EMBL/GenBank/DDBJ databases">
        <authorList>
            <person name="Park Y.-J."/>
        </authorList>
    </citation>
    <scope>NUCLEOTIDE SEQUENCE</scope>
    <source>
        <strain evidence="2">TY</strain>
    </source>
</reference>
<sequence>MKIPWNALHLFALAFATAWELVLLYGLPERYYIDSGITHLENWSGKGRPYVCWHNYSPSLEFIILALVPAFVLLVLYLIFKNRSSGRRAFRLASPCSS</sequence>
<keyword evidence="1" id="KW-1133">Transmembrane helix</keyword>
<dbReference type="Proteomes" id="UP001055732">
    <property type="component" value="Chromosome"/>
</dbReference>
<dbReference type="EMBL" id="CP099582">
    <property type="protein sequence ID" value="USS40197.1"/>
    <property type="molecule type" value="Genomic_DNA"/>
</dbReference>
<protein>
    <submittedName>
        <fullName evidence="2">Uncharacterized protein</fullName>
    </submittedName>
</protein>
<proteinExistence type="predicted"/>
<reference evidence="2" key="1">
    <citation type="journal article" date="1998" name="Int. J. Syst. Bacteriol. 48 Pt">
        <title>Thermococcus guaymasensis sp. nov. and Thermococcus aggregans sp. nov., two novel thermophilic archaea isolated from the Guaymas Basin hydrothermal vent site.</title>
        <authorList>
            <person name="Canganella F."/>
            <person name="Jones W.J."/>
            <person name="Gambacorta A."/>
            <person name="Antranikian G."/>
        </authorList>
    </citation>
    <scope>NUCLEOTIDE SEQUENCE</scope>
    <source>
        <strain evidence="2">TY</strain>
    </source>
</reference>
<feature type="transmembrane region" description="Helical" evidence="1">
    <location>
        <begin position="7"/>
        <end position="27"/>
    </location>
</feature>
<evidence type="ECO:0000313" key="2">
    <source>
        <dbReference type="EMBL" id="USS40197.1"/>
    </source>
</evidence>
<dbReference type="KEGG" id="tagg:NF865_07635"/>
<dbReference type="RefSeq" id="WP_253304154.1">
    <property type="nucleotide sequence ID" value="NZ_CP099582.1"/>
</dbReference>
<keyword evidence="1" id="KW-0812">Transmembrane</keyword>